<dbReference type="EMBL" id="CP038462">
    <property type="protein sequence ID" value="QCC76334.1"/>
    <property type="molecule type" value="Genomic_DNA"/>
</dbReference>
<dbReference type="RefSeq" id="WP_135831383.1">
    <property type="nucleotide sequence ID" value="NZ_BMCK01000001.1"/>
</dbReference>
<keyword evidence="4" id="KW-1185">Reference proteome</keyword>
<protein>
    <submittedName>
        <fullName evidence="2">Uncharacterized protein</fullName>
    </submittedName>
</protein>
<evidence type="ECO:0000313" key="2">
    <source>
        <dbReference type="EMBL" id="QCC76334.1"/>
    </source>
</evidence>
<dbReference type="PROSITE" id="PS51257">
    <property type="entry name" value="PROKAR_LIPOPROTEIN"/>
    <property type="match status" value="1"/>
</dbReference>
<dbReference type="KEGG" id="ndp:E2C04_02330"/>
<proteinExistence type="predicted"/>
<dbReference type="InterPro" id="IPR011047">
    <property type="entry name" value="Quinoprotein_ADH-like_sf"/>
</dbReference>
<dbReference type="Proteomes" id="UP000297025">
    <property type="component" value="Chromosome"/>
</dbReference>
<organism evidence="2 3">
    <name type="scientific">Nocardioides daphniae</name>
    <dbReference type="NCBI Taxonomy" id="402297"/>
    <lineage>
        <taxon>Bacteria</taxon>
        <taxon>Bacillati</taxon>
        <taxon>Actinomycetota</taxon>
        <taxon>Actinomycetes</taxon>
        <taxon>Propionibacteriales</taxon>
        <taxon>Nocardioidaceae</taxon>
        <taxon>Nocardioides</taxon>
    </lineage>
</organism>
<dbReference type="OrthoDB" id="3791711at2"/>
<reference evidence="1" key="2">
    <citation type="journal article" date="2014" name="Int. J. Syst. Evol. Microbiol.">
        <title>Complete genome of a new Firmicutes species belonging to the dominant human colonic microbiota ('Ruminococcus bicirculans') reveals two chromosomes and a selective capacity to utilize plant glucans.</title>
        <authorList>
            <consortium name="NISC Comparative Sequencing Program"/>
            <person name="Wegmann U."/>
            <person name="Louis P."/>
            <person name="Goesmann A."/>
            <person name="Henrissat B."/>
            <person name="Duncan S.H."/>
            <person name="Flint H.J."/>
        </authorList>
    </citation>
    <scope>NUCLEOTIDE SEQUENCE</scope>
    <source>
        <strain evidence="1">CCM 7403</strain>
    </source>
</reference>
<dbReference type="SUPFAM" id="SSF50998">
    <property type="entry name" value="Quinoprotein alcohol dehydrogenase-like"/>
    <property type="match status" value="1"/>
</dbReference>
<dbReference type="InterPro" id="IPR015943">
    <property type="entry name" value="WD40/YVTN_repeat-like_dom_sf"/>
</dbReference>
<reference evidence="2" key="4">
    <citation type="submission" date="2019-03" db="EMBL/GenBank/DDBJ databases">
        <authorList>
            <person name="Huang Y."/>
        </authorList>
    </citation>
    <scope>NUCLEOTIDE SEQUENCE</scope>
    <source>
        <strain evidence="2">JCM 16608</strain>
    </source>
</reference>
<dbReference type="Gene3D" id="2.130.10.10">
    <property type="entry name" value="YVTN repeat-like/Quinoprotein amine dehydrogenase"/>
    <property type="match status" value="1"/>
</dbReference>
<dbReference type="EMBL" id="BMCK01000001">
    <property type="protein sequence ID" value="GGD07808.1"/>
    <property type="molecule type" value="Genomic_DNA"/>
</dbReference>
<evidence type="ECO:0000313" key="3">
    <source>
        <dbReference type="Proteomes" id="UP000297025"/>
    </source>
</evidence>
<evidence type="ECO:0000313" key="1">
    <source>
        <dbReference type="EMBL" id="GGD07808.1"/>
    </source>
</evidence>
<name>A0A4P7U9P4_9ACTN</name>
<dbReference type="AlphaFoldDB" id="A0A4P7U9P4"/>
<reference evidence="2 3" key="1">
    <citation type="journal article" date="2008" name="Int. J. Syst. Evol. Microbiol.">
        <title>Nocardioides daphniae sp. nov., isolated from Daphnia cucullata (Crustacea: Cladocera).</title>
        <authorList>
            <person name="Toth E.M."/>
            <person name="Keki Z."/>
            <person name="Homonnay Z.G."/>
            <person name="Borsodi A.K."/>
            <person name="Marialigeti K."/>
            <person name="Schumann P."/>
        </authorList>
    </citation>
    <scope>NUCLEOTIDE SEQUENCE [LARGE SCALE GENOMIC DNA]</scope>
    <source>
        <strain evidence="2 3">JCM 16608</strain>
    </source>
</reference>
<evidence type="ECO:0000313" key="4">
    <source>
        <dbReference type="Proteomes" id="UP000630594"/>
    </source>
</evidence>
<accession>A0A4P7U9P4</accession>
<reference evidence="4" key="3">
    <citation type="journal article" date="2019" name="Int. J. Syst. Evol. Microbiol.">
        <title>The Global Catalogue of Microorganisms (GCM) 10K type strain sequencing project: providing services to taxonomists for standard genome sequencing and annotation.</title>
        <authorList>
            <consortium name="The Broad Institute Genomics Platform"/>
            <consortium name="The Broad Institute Genome Sequencing Center for Infectious Disease"/>
            <person name="Wu L."/>
            <person name="Ma J."/>
        </authorList>
    </citation>
    <scope>NUCLEOTIDE SEQUENCE [LARGE SCALE GENOMIC DNA]</scope>
    <source>
        <strain evidence="4">CCM 7403</strain>
    </source>
</reference>
<gene>
    <name evidence="2" type="ORF">E2C04_02330</name>
    <name evidence="1" type="ORF">GCM10007231_03190</name>
</gene>
<reference evidence="1" key="5">
    <citation type="submission" date="2024-05" db="EMBL/GenBank/DDBJ databases">
        <authorList>
            <person name="Sun Q."/>
            <person name="Sedlacek I."/>
        </authorList>
    </citation>
    <scope>NUCLEOTIDE SEQUENCE</scope>
    <source>
        <strain evidence="1">CCM 7403</strain>
    </source>
</reference>
<sequence>MTRRTPVLAPRLLVAVVAAAGAVLLSSCSGPLAKVLDPGPAPTLERAWTVPGLNLKPEATGDHHWLTRAFQRNGIGWGTTFTYMGTQAVDARTGTIQTMQLDRALRWCWGLAAVSPGGRAPLLVASARKPAPDDPRTCNRLAVFDLSTGKVEVVAEDLDLTSLSPRISFAVDDELAALVDDTGRVVCRRLDDGAAVAADDATCQALRDHHTHADLPELVDPAGEPVPLAFGAATDADRVELGRTDDVLLVRDRVEESLADGTLESGYAVRAHDLDSGRTLWQEALTQDPYGGAWSRDVTYFVAPSGVARVSYEHPDNVLVASSTPMVITAVDPRTGEELKEVARINGGWFSHQFGEMTVALTDQELQLNATISGFVLPQW</sequence>
<dbReference type="Proteomes" id="UP000630594">
    <property type="component" value="Unassembled WGS sequence"/>
</dbReference>